<gene>
    <name evidence="2" type="ORF">AB3G37_13065</name>
</gene>
<protein>
    <submittedName>
        <fullName evidence="2">Uncharacterized protein</fullName>
    </submittedName>
</protein>
<keyword evidence="1" id="KW-0472">Membrane</keyword>
<keyword evidence="1" id="KW-0812">Transmembrane</keyword>
<sequence>MNNKNFTEVNCCPFCENELEQDITRCKKCGSERIEGHISRNERRIILWSRVTLTVLSIVYYANYSPTSQNNLLSFLLFIVSIILSLTIPKLIFKFKNRGNVIWKKKTFPV</sequence>
<feature type="transmembrane region" description="Helical" evidence="1">
    <location>
        <begin position="45"/>
        <end position="63"/>
    </location>
</feature>
<organism evidence="2">
    <name type="scientific">Rouxiella sp. WC2420</name>
    <dbReference type="NCBI Taxonomy" id="3234145"/>
    <lineage>
        <taxon>Bacteria</taxon>
        <taxon>Pseudomonadati</taxon>
        <taxon>Pseudomonadota</taxon>
        <taxon>Gammaproteobacteria</taxon>
        <taxon>Enterobacterales</taxon>
        <taxon>Yersiniaceae</taxon>
        <taxon>Rouxiella</taxon>
    </lineage>
</organism>
<feature type="transmembrane region" description="Helical" evidence="1">
    <location>
        <begin position="75"/>
        <end position="93"/>
    </location>
</feature>
<name>A0AB39VMK6_9GAMM</name>
<evidence type="ECO:0000256" key="1">
    <source>
        <dbReference type="SAM" id="Phobius"/>
    </source>
</evidence>
<reference evidence="2" key="1">
    <citation type="submission" date="2024-07" db="EMBL/GenBank/DDBJ databases">
        <authorList>
            <person name="Biller S.J."/>
        </authorList>
    </citation>
    <scope>NUCLEOTIDE SEQUENCE</scope>
    <source>
        <strain evidence="2">WC2420</strain>
    </source>
</reference>
<keyword evidence="1" id="KW-1133">Transmembrane helix</keyword>
<dbReference type="RefSeq" id="WP_369788040.1">
    <property type="nucleotide sequence ID" value="NZ_CP165628.1"/>
</dbReference>
<evidence type="ECO:0000313" key="2">
    <source>
        <dbReference type="EMBL" id="XDU70522.1"/>
    </source>
</evidence>
<proteinExistence type="predicted"/>
<accession>A0AB39VMK6</accession>
<dbReference type="EMBL" id="CP165628">
    <property type="protein sequence ID" value="XDU70522.1"/>
    <property type="molecule type" value="Genomic_DNA"/>
</dbReference>
<dbReference type="AlphaFoldDB" id="A0AB39VMK6"/>